<gene>
    <name evidence="2" type="ORF">ACFO0P_15575</name>
</gene>
<organism evidence="2 3">
    <name type="scientific">Deinococcus sonorensis</name>
    <dbReference type="NCBI Taxonomy" id="309891"/>
    <lineage>
        <taxon>Bacteria</taxon>
        <taxon>Thermotogati</taxon>
        <taxon>Deinococcota</taxon>
        <taxon>Deinococci</taxon>
        <taxon>Deinococcales</taxon>
        <taxon>Deinococcaceae</taxon>
        <taxon>Deinococcus</taxon>
    </lineage>
</organism>
<protein>
    <recommendedName>
        <fullName evidence="4">Conjugal transfer protein</fullName>
    </recommendedName>
</protein>
<evidence type="ECO:0000313" key="3">
    <source>
        <dbReference type="Proteomes" id="UP001595939"/>
    </source>
</evidence>
<accession>A0ABV8YE57</accession>
<comment type="caution">
    <text evidence="2">The sequence shown here is derived from an EMBL/GenBank/DDBJ whole genome shotgun (WGS) entry which is preliminary data.</text>
</comment>
<keyword evidence="3" id="KW-1185">Reference proteome</keyword>
<name>A0ABV8YE57_9DEIO</name>
<dbReference type="Proteomes" id="UP001595939">
    <property type="component" value="Unassembled WGS sequence"/>
</dbReference>
<keyword evidence="1" id="KW-1133">Transmembrane helix</keyword>
<evidence type="ECO:0000256" key="1">
    <source>
        <dbReference type="SAM" id="Phobius"/>
    </source>
</evidence>
<dbReference type="EMBL" id="JBHSEG010000008">
    <property type="protein sequence ID" value="MFC4455198.1"/>
    <property type="molecule type" value="Genomic_DNA"/>
</dbReference>
<proteinExistence type="predicted"/>
<keyword evidence="1" id="KW-0812">Transmembrane</keyword>
<keyword evidence="1" id="KW-0472">Membrane</keyword>
<feature type="transmembrane region" description="Helical" evidence="1">
    <location>
        <begin position="46"/>
        <end position="66"/>
    </location>
</feature>
<evidence type="ECO:0008006" key="4">
    <source>
        <dbReference type="Google" id="ProtNLM"/>
    </source>
</evidence>
<dbReference type="RefSeq" id="WP_380129915.1">
    <property type="nucleotide sequence ID" value="NZ_JBHSEG010000008.1"/>
</dbReference>
<evidence type="ECO:0000313" key="2">
    <source>
        <dbReference type="EMBL" id="MFC4455198.1"/>
    </source>
</evidence>
<feature type="transmembrane region" description="Helical" evidence="1">
    <location>
        <begin position="21"/>
        <end position="40"/>
    </location>
</feature>
<reference evidence="3" key="1">
    <citation type="journal article" date="2019" name="Int. J. Syst. Evol. Microbiol.">
        <title>The Global Catalogue of Microorganisms (GCM) 10K type strain sequencing project: providing services to taxonomists for standard genome sequencing and annotation.</title>
        <authorList>
            <consortium name="The Broad Institute Genomics Platform"/>
            <consortium name="The Broad Institute Genome Sequencing Center for Infectious Disease"/>
            <person name="Wu L."/>
            <person name="Ma J."/>
        </authorList>
    </citation>
    <scope>NUCLEOTIDE SEQUENCE [LARGE SCALE GENOMIC DNA]</scope>
    <source>
        <strain evidence="3">CCUG 39970</strain>
    </source>
</reference>
<sequence>MSTIRPMQSFRSGGSIRGIPYGTAATAIGLSLPFILLINLVLTGLLWLAVSAGIIWVMLQVARWLVEVMPRGVATDFSEWVRVGSTLYCTSDPDPTPLVIDPAVVRRKRKHR</sequence>